<reference evidence="1" key="2">
    <citation type="journal article" date="2015" name="Data Brief">
        <title>Shoot transcriptome of the giant reed, Arundo donax.</title>
        <authorList>
            <person name="Barrero R.A."/>
            <person name="Guerrero F.D."/>
            <person name="Moolhuijzen P."/>
            <person name="Goolsby J.A."/>
            <person name="Tidwell J."/>
            <person name="Bellgard S.E."/>
            <person name="Bellgard M.I."/>
        </authorList>
    </citation>
    <scope>NUCLEOTIDE SEQUENCE</scope>
    <source>
        <tissue evidence="1">Shoot tissue taken approximately 20 cm above the soil surface</tissue>
    </source>
</reference>
<sequence length="39" mass="4552">MLQMNGKCYSRRYLSHDAKLLTDHPTNLALPFVVHTNHE</sequence>
<proteinExistence type="predicted"/>
<accession>A0A0A9ASL1</accession>
<dbReference type="AlphaFoldDB" id="A0A0A9ASL1"/>
<organism evidence="1">
    <name type="scientific">Arundo donax</name>
    <name type="common">Giant reed</name>
    <name type="synonym">Donax arundinaceus</name>
    <dbReference type="NCBI Taxonomy" id="35708"/>
    <lineage>
        <taxon>Eukaryota</taxon>
        <taxon>Viridiplantae</taxon>
        <taxon>Streptophyta</taxon>
        <taxon>Embryophyta</taxon>
        <taxon>Tracheophyta</taxon>
        <taxon>Spermatophyta</taxon>
        <taxon>Magnoliopsida</taxon>
        <taxon>Liliopsida</taxon>
        <taxon>Poales</taxon>
        <taxon>Poaceae</taxon>
        <taxon>PACMAD clade</taxon>
        <taxon>Arundinoideae</taxon>
        <taxon>Arundineae</taxon>
        <taxon>Arundo</taxon>
    </lineage>
</organism>
<dbReference type="EMBL" id="GBRH01245985">
    <property type="protein sequence ID" value="JAD51910.1"/>
    <property type="molecule type" value="Transcribed_RNA"/>
</dbReference>
<evidence type="ECO:0000313" key="1">
    <source>
        <dbReference type="EMBL" id="JAD51910.1"/>
    </source>
</evidence>
<name>A0A0A9ASL1_ARUDO</name>
<reference evidence="1" key="1">
    <citation type="submission" date="2014-09" db="EMBL/GenBank/DDBJ databases">
        <authorList>
            <person name="Magalhaes I.L.F."/>
            <person name="Oliveira U."/>
            <person name="Santos F.R."/>
            <person name="Vidigal T.H.D.A."/>
            <person name="Brescovit A.D."/>
            <person name="Santos A.J."/>
        </authorList>
    </citation>
    <scope>NUCLEOTIDE SEQUENCE</scope>
    <source>
        <tissue evidence="1">Shoot tissue taken approximately 20 cm above the soil surface</tissue>
    </source>
</reference>
<protein>
    <submittedName>
        <fullName evidence="1">Uncharacterized protein</fullName>
    </submittedName>
</protein>